<dbReference type="OrthoDB" id="8256480at2"/>
<reference evidence="2 3" key="1">
    <citation type="journal article" date="2017" name="Syst. Appl. Microbiol.">
        <title>Soybeans inoculated with root zone soils of Canadian native legumes harbour diverse and novel Bradyrhizobium spp. that possess agricultural potential.</title>
        <authorList>
            <person name="Bromfield E.S.P."/>
            <person name="Cloutier S."/>
            <person name="Tambong J.T."/>
            <person name="Tran Thi T.V."/>
        </authorList>
    </citation>
    <scope>NUCLEOTIDE SEQUENCE [LARGE SCALE GENOMIC DNA]</scope>
    <source>
        <strain evidence="2 3">39S1MB</strain>
    </source>
</reference>
<proteinExistence type="predicted"/>
<dbReference type="Proteomes" id="UP000215884">
    <property type="component" value="Chromosome"/>
</dbReference>
<gene>
    <name evidence="2" type="ORF">CIT40_30810</name>
</gene>
<evidence type="ECO:0000256" key="1">
    <source>
        <dbReference type="SAM" id="MobiDB-lite"/>
    </source>
</evidence>
<protein>
    <submittedName>
        <fullName evidence="2">Uncharacterized protein</fullName>
    </submittedName>
</protein>
<feature type="region of interest" description="Disordered" evidence="1">
    <location>
        <begin position="67"/>
        <end position="97"/>
    </location>
</feature>
<reference evidence="2 3" key="2">
    <citation type="journal article" date="2019" name="Int. J. Syst. Evol. Microbiol.">
        <title>Description and complete genome sequence of Bradyrhizobium amphicarpaeae sp. nov., harbouring photosystem and nitrogen-fixation genes.</title>
        <authorList>
            <person name="Bromfield E.S.P."/>
            <person name="Cloutier S."/>
            <person name="Nguyen H.D.T."/>
        </authorList>
    </citation>
    <scope>NUCLEOTIDE SEQUENCE [LARGE SCALE GENOMIC DNA]</scope>
    <source>
        <strain evidence="2 3">39S1MB</strain>
    </source>
</reference>
<keyword evidence="3" id="KW-1185">Reference proteome</keyword>
<dbReference type="EMBL" id="CP029426">
    <property type="protein sequence ID" value="AWM03992.1"/>
    <property type="molecule type" value="Genomic_DNA"/>
</dbReference>
<name>A0A2U8Q200_9BRAD</name>
<sequence>MGGFQASEGRAKTDSLFALSLRAQRSNPESLRGGILDCFVARAPRNDVWLELGSLLRECLPSRTVEGFAALTPSDHNDTTSTRSASRRRASSRPSSR</sequence>
<organism evidence="2 3">
    <name type="scientific">Bradyrhizobium amphicarpaeae</name>
    <dbReference type="NCBI Taxonomy" id="1404768"/>
    <lineage>
        <taxon>Bacteria</taxon>
        <taxon>Pseudomonadati</taxon>
        <taxon>Pseudomonadota</taxon>
        <taxon>Alphaproteobacteria</taxon>
        <taxon>Hyphomicrobiales</taxon>
        <taxon>Nitrobacteraceae</taxon>
        <taxon>Bradyrhizobium</taxon>
    </lineage>
</organism>
<dbReference type="AlphaFoldDB" id="A0A2U8Q200"/>
<evidence type="ECO:0000313" key="3">
    <source>
        <dbReference type="Proteomes" id="UP000215884"/>
    </source>
</evidence>
<evidence type="ECO:0000313" key="2">
    <source>
        <dbReference type="EMBL" id="AWM03992.1"/>
    </source>
</evidence>
<feature type="compositionally biased region" description="Basic residues" evidence="1">
    <location>
        <begin position="85"/>
        <end position="97"/>
    </location>
</feature>
<accession>A0A2U8Q200</accession>